<comment type="caution">
    <text evidence="1">The sequence shown here is derived from an EMBL/GenBank/DDBJ whole genome shotgun (WGS) entry which is preliminary data.</text>
</comment>
<sequence length="21" mass="2431">MGYRVIVRDDDGFILDGRGLY</sequence>
<evidence type="ECO:0000313" key="1">
    <source>
        <dbReference type="EMBL" id="MBA0864506.1"/>
    </source>
</evidence>
<proteinExistence type="predicted"/>
<evidence type="ECO:0000313" key="3">
    <source>
        <dbReference type="Proteomes" id="UP000593576"/>
    </source>
</evidence>
<reference evidence="1" key="2">
    <citation type="submission" date="2020-04" db="EMBL/GenBank/DDBJ databases">
        <authorList>
            <person name="Grover C.E."/>
            <person name="Arick M.A. II"/>
            <person name="Thrash A."/>
            <person name="Conover J.L."/>
            <person name="Sanders W.S."/>
            <person name="Peterson D.G."/>
            <person name="Scheffler J.A."/>
            <person name="Scheffler B.E."/>
            <person name="Wendel J.F."/>
        </authorList>
    </citation>
    <scope>NUCLEOTIDE SEQUENCE</scope>
    <source>
        <strain evidence="1">1</strain>
        <tissue evidence="1">Leaf</tissue>
    </source>
</reference>
<dbReference type="Proteomes" id="UP000593576">
    <property type="component" value="Unassembled WGS sequence"/>
</dbReference>
<reference evidence="1 3" key="1">
    <citation type="journal article" date="2019" name="Genome Biol. Evol.">
        <title>Insights into the evolution of the New World diploid cottons (Gossypium, subgenus Houzingenia) based on genome sequencing.</title>
        <authorList>
            <person name="Grover C.E."/>
            <person name="Arick M.A. 2nd"/>
            <person name="Thrash A."/>
            <person name="Conover J.L."/>
            <person name="Sanders W.S."/>
            <person name="Peterson D.G."/>
            <person name="Frelichowski J.E."/>
            <person name="Scheffler J.A."/>
            <person name="Scheffler B.E."/>
            <person name="Wendel J.F."/>
        </authorList>
    </citation>
    <scope>NUCLEOTIDE SEQUENCE [LARGE SCALE GENOMIC DNA]</scope>
    <source>
        <strain evidence="1">1</strain>
        <tissue evidence="1">Leaf</tissue>
    </source>
</reference>
<gene>
    <name evidence="1" type="ORF">Goshw_003685</name>
    <name evidence="2" type="ORF">Goshw_023533</name>
</gene>
<name>A0A7J9M132_GOSSC</name>
<keyword evidence="3" id="KW-1185">Reference proteome</keyword>
<protein>
    <submittedName>
        <fullName evidence="1">Uncharacterized protein</fullName>
    </submittedName>
</protein>
<dbReference type="EMBL" id="JABFAF010000009">
    <property type="protein sequence ID" value="MBA0866699.1"/>
    <property type="molecule type" value="Genomic_DNA"/>
</dbReference>
<evidence type="ECO:0000313" key="2">
    <source>
        <dbReference type="EMBL" id="MBA0866699.1"/>
    </source>
</evidence>
<accession>A0A7J9M132</accession>
<dbReference type="EMBL" id="JABFAF010000009">
    <property type="protein sequence ID" value="MBA0864506.1"/>
    <property type="molecule type" value="Genomic_DNA"/>
</dbReference>
<organism evidence="1 3">
    <name type="scientific">Gossypium schwendimanii</name>
    <name type="common">Cotton</name>
    <dbReference type="NCBI Taxonomy" id="34291"/>
    <lineage>
        <taxon>Eukaryota</taxon>
        <taxon>Viridiplantae</taxon>
        <taxon>Streptophyta</taxon>
        <taxon>Embryophyta</taxon>
        <taxon>Tracheophyta</taxon>
        <taxon>Spermatophyta</taxon>
        <taxon>Magnoliopsida</taxon>
        <taxon>eudicotyledons</taxon>
        <taxon>Gunneridae</taxon>
        <taxon>Pentapetalae</taxon>
        <taxon>rosids</taxon>
        <taxon>malvids</taxon>
        <taxon>Malvales</taxon>
        <taxon>Malvaceae</taxon>
        <taxon>Malvoideae</taxon>
        <taxon>Gossypium</taxon>
    </lineage>
</organism>
<dbReference type="AlphaFoldDB" id="A0A7J9M132"/>